<protein>
    <recommendedName>
        <fullName evidence="3">PIN domain-containing protein</fullName>
    </recommendedName>
</protein>
<dbReference type="Proteomes" id="UP000178943">
    <property type="component" value="Unassembled WGS sequence"/>
</dbReference>
<proteinExistence type="predicted"/>
<gene>
    <name evidence="1" type="ORF">A2Y62_07930</name>
</gene>
<sequence>MMRYYEIFKGLIMPKKLSLYLDTSVFSAYYDENNLDRMIFTQEFFSLIQDFDLFTSDLAIEELSAHPLISAYEF</sequence>
<name>A0A1F5V5A2_9BACT</name>
<comment type="caution">
    <text evidence="1">The sequence shown here is derived from an EMBL/GenBank/DDBJ whole genome shotgun (WGS) entry which is preliminary data.</text>
</comment>
<accession>A0A1F5V5A2</accession>
<organism evidence="1 2">
    <name type="scientific">Candidatus Fischerbacteria bacterium RBG_13_37_8</name>
    <dbReference type="NCBI Taxonomy" id="1817863"/>
    <lineage>
        <taxon>Bacteria</taxon>
        <taxon>Candidatus Fischeribacteriota</taxon>
    </lineage>
</organism>
<reference evidence="1 2" key="1">
    <citation type="journal article" date="2016" name="Nat. Commun.">
        <title>Thousands of microbial genomes shed light on interconnected biogeochemical processes in an aquifer system.</title>
        <authorList>
            <person name="Anantharaman K."/>
            <person name="Brown C.T."/>
            <person name="Hug L.A."/>
            <person name="Sharon I."/>
            <person name="Castelle C.J."/>
            <person name="Probst A.J."/>
            <person name="Thomas B.C."/>
            <person name="Singh A."/>
            <person name="Wilkins M.J."/>
            <person name="Karaoz U."/>
            <person name="Brodie E.L."/>
            <person name="Williams K.H."/>
            <person name="Hubbard S.S."/>
            <person name="Banfield J.F."/>
        </authorList>
    </citation>
    <scope>NUCLEOTIDE SEQUENCE [LARGE SCALE GENOMIC DNA]</scope>
</reference>
<evidence type="ECO:0000313" key="1">
    <source>
        <dbReference type="EMBL" id="OGF58596.1"/>
    </source>
</evidence>
<evidence type="ECO:0000313" key="2">
    <source>
        <dbReference type="Proteomes" id="UP000178943"/>
    </source>
</evidence>
<dbReference type="AlphaFoldDB" id="A0A1F5V5A2"/>
<evidence type="ECO:0008006" key="3">
    <source>
        <dbReference type="Google" id="ProtNLM"/>
    </source>
</evidence>
<dbReference type="EMBL" id="MFGW01000244">
    <property type="protein sequence ID" value="OGF58596.1"/>
    <property type="molecule type" value="Genomic_DNA"/>
</dbReference>